<evidence type="ECO:0000313" key="1">
    <source>
        <dbReference type="EMBL" id="MBM7614162.1"/>
    </source>
</evidence>
<sequence>MKDQTQKTEFSGITGKVSAWMMSGWPRKILEVQLLGIPYL</sequence>
<dbReference type="RefSeq" id="WP_279381023.1">
    <property type="nucleotide sequence ID" value="NZ_JAFBEE010000003.1"/>
</dbReference>
<proteinExistence type="predicted"/>
<name>A0ABS2NMV8_9FIRM</name>
<accession>A0ABS2NMV8</accession>
<dbReference type="Proteomes" id="UP001314796">
    <property type="component" value="Unassembled WGS sequence"/>
</dbReference>
<comment type="caution">
    <text evidence="1">The sequence shown here is derived from an EMBL/GenBank/DDBJ whole genome shotgun (WGS) entry which is preliminary data.</text>
</comment>
<gene>
    <name evidence="1" type="ORF">JOC73_000673</name>
</gene>
<protein>
    <submittedName>
        <fullName evidence="1">Uncharacterized protein</fullName>
    </submittedName>
</protein>
<dbReference type="EMBL" id="JAFBEE010000003">
    <property type="protein sequence ID" value="MBM7614162.1"/>
    <property type="molecule type" value="Genomic_DNA"/>
</dbReference>
<organism evidence="1 2">
    <name type="scientific">Alkaliphilus hydrothermalis</name>
    <dbReference type="NCBI Taxonomy" id="1482730"/>
    <lineage>
        <taxon>Bacteria</taxon>
        <taxon>Bacillati</taxon>
        <taxon>Bacillota</taxon>
        <taxon>Clostridia</taxon>
        <taxon>Peptostreptococcales</taxon>
        <taxon>Natronincolaceae</taxon>
        <taxon>Alkaliphilus</taxon>
    </lineage>
</organism>
<reference evidence="1 2" key="1">
    <citation type="submission" date="2021-01" db="EMBL/GenBank/DDBJ databases">
        <title>Genomic Encyclopedia of Type Strains, Phase IV (KMG-IV): sequencing the most valuable type-strain genomes for metagenomic binning, comparative biology and taxonomic classification.</title>
        <authorList>
            <person name="Goeker M."/>
        </authorList>
    </citation>
    <scope>NUCLEOTIDE SEQUENCE [LARGE SCALE GENOMIC DNA]</scope>
    <source>
        <strain evidence="1 2">DSM 25890</strain>
    </source>
</reference>
<keyword evidence="2" id="KW-1185">Reference proteome</keyword>
<evidence type="ECO:0000313" key="2">
    <source>
        <dbReference type="Proteomes" id="UP001314796"/>
    </source>
</evidence>